<dbReference type="PANTHER" id="PTHR11751:SF29">
    <property type="entry name" value="ALANINE TRANSAMINASE"/>
    <property type="match status" value="1"/>
</dbReference>
<gene>
    <name evidence="11" type="ORF">LOD99_6861</name>
</gene>
<keyword evidence="5" id="KW-0663">Pyridoxal phosphate</keyword>
<dbReference type="InterPro" id="IPR015421">
    <property type="entry name" value="PyrdxlP-dep_Trfase_major"/>
</dbReference>
<comment type="catalytic activity">
    <reaction evidence="9">
        <text>L-alanine + 2-oxoglutarate = pyruvate + L-glutamate</text>
        <dbReference type="Rhea" id="RHEA:19453"/>
        <dbReference type="ChEBI" id="CHEBI:15361"/>
        <dbReference type="ChEBI" id="CHEBI:16810"/>
        <dbReference type="ChEBI" id="CHEBI:29985"/>
        <dbReference type="ChEBI" id="CHEBI:57972"/>
        <dbReference type="EC" id="2.6.1.2"/>
    </reaction>
</comment>
<evidence type="ECO:0000256" key="9">
    <source>
        <dbReference type="ARBA" id="ARBA00047412"/>
    </source>
</evidence>
<comment type="subunit">
    <text evidence="2">Homodimer.</text>
</comment>
<proteinExistence type="inferred from homology"/>
<protein>
    <recommendedName>
        <fullName evidence="8">alanine transaminase</fullName>
        <ecNumber evidence="8">2.6.1.2</ecNumber>
    </recommendedName>
</protein>
<dbReference type="InterPro" id="IPR004839">
    <property type="entry name" value="Aminotransferase_I/II_large"/>
</dbReference>
<evidence type="ECO:0000256" key="3">
    <source>
        <dbReference type="ARBA" id="ARBA00022576"/>
    </source>
</evidence>
<organism evidence="11 12">
    <name type="scientific">Oopsacas minuta</name>
    <dbReference type="NCBI Taxonomy" id="111878"/>
    <lineage>
        <taxon>Eukaryota</taxon>
        <taxon>Metazoa</taxon>
        <taxon>Porifera</taxon>
        <taxon>Hexactinellida</taxon>
        <taxon>Hexasterophora</taxon>
        <taxon>Lyssacinosida</taxon>
        <taxon>Leucopsacidae</taxon>
        <taxon>Oopsacas</taxon>
    </lineage>
</organism>
<dbReference type="EMBL" id="JAKMXF010000323">
    <property type="protein sequence ID" value="KAI6648978.1"/>
    <property type="molecule type" value="Genomic_DNA"/>
</dbReference>
<evidence type="ECO:0000256" key="5">
    <source>
        <dbReference type="ARBA" id="ARBA00022898"/>
    </source>
</evidence>
<accession>A0AAV7JJG2</accession>
<keyword evidence="3 11" id="KW-0032">Aminotransferase</keyword>
<dbReference type="InterPro" id="IPR015422">
    <property type="entry name" value="PyrdxlP-dep_Trfase_small"/>
</dbReference>
<evidence type="ECO:0000256" key="8">
    <source>
        <dbReference type="ARBA" id="ARBA00026106"/>
    </source>
</evidence>
<evidence type="ECO:0000256" key="1">
    <source>
        <dbReference type="ARBA" id="ARBA00001933"/>
    </source>
</evidence>
<dbReference type="PANTHER" id="PTHR11751">
    <property type="entry name" value="ALANINE AMINOTRANSFERASE"/>
    <property type="match status" value="1"/>
</dbReference>
<dbReference type="AlphaFoldDB" id="A0AAV7JJG2"/>
<keyword evidence="12" id="KW-1185">Reference proteome</keyword>
<evidence type="ECO:0000256" key="7">
    <source>
        <dbReference type="ARBA" id="ARBA00025785"/>
    </source>
</evidence>
<comment type="cofactor">
    <cofactor evidence="1">
        <name>pyridoxal 5'-phosphate</name>
        <dbReference type="ChEBI" id="CHEBI:597326"/>
    </cofactor>
</comment>
<dbReference type="SUPFAM" id="SSF53383">
    <property type="entry name" value="PLP-dependent transferases"/>
    <property type="match status" value="1"/>
</dbReference>
<dbReference type="InterPro" id="IPR045088">
    <property type="entry name" value="ALAT1/2-like"/>
</dbReference>
<comment type="pathway">
    <text evidence="6">Amino-acid degradation; L-alanine degradation via transaminase pathway; pyruvate from L-alanine: step 1/1.</text>
</comment>
<evidence type="ECO:0000259" key="10">
    <source>
        <dbReference type="Pfam" id="PF00155"/>
    </source>
</evidence>
<dbReference type="Proteomes" id="UP001165289">
    <property type="component" value="Unassembled WGS sequence"/>
</dbReference>
<dbReference type="Gene3D" id="3.40.640.10">
    <property type="entry name" value="Type I PLP-dependent aspartate aminotransferase-like (Major domain)"/>
    <property type="match status" value="1"/>
</dbReference>
<dbReference type="Pfam" id="PF00155">
    <property type="entry name" value="Aminotran_1_2"/>
    <property type="match status" value="1"/>
</dbReference>
<evidence type="ECO:0000313" key="12">
    <source>
        <dbReference type="Proteomes" id="UP001165289"/>
    </source>
</evidence>
<dbReference type="CDD" id="cd00609">
    <property type="entry name" value="AAT_like"/>
    <property type="match status" value="1"/>
</dbReference>
<comment type="caution">
    <text evidence="11">The sequence shown here is derived from an EMBL/GenBank/DDBJ whole genome shotgun (WGS) entry which is preliminary data.</text>
</comment>
<dbReference type="InterPro" id="IPR015424">
    <property type="entry name" value="PyrdxlP-dep_Trfase"/>
</dbReference>
<evidence type="ECO:0000256" key="6">
    <source>
        <dbReference type="ARBA" id="ARBA00025708"/>
    </source>
</evidence>
<keyword evidence="4" id="KW-0808">Transferase</keyword>
<dbReference type="EC" id="2.6.1.2" evidence="8"/>
<feature type="domain" description="Aminotransferase class I/classII large" evidence="10">
    <location>
        <begin position="118"/>
        <end position="297"/>
    </location>
</feature>
<sequence>MICSVRFLSFRPPYFFTTYAVRSISIFRGSILRTPLTCDNLNSNVKKVEYAVRGPIPTRALQIESELISHPESFQFDKLIYVNIGDPQNLGQCPLTFPRQLLALCAYPALISKNSTLFPSDVLQRARNILDSTGSFGGYSHSLGFSFVRKSIANFILKRDHIRSDSTIILSDGASKIINVLLSCLSSNTASLPTGVMIPIPQYPLYTASLSYLGLFPIPYYLHEDSCWGFSIDDLSTTLKNHTDLSLPTAFVVINPGNPTGQCLDASQQLKILRFCYDNNLLLLADEVYQDNIYDKDVKWTSFRKVLLDNKTYQLGKILHLTSTVHATNLVDTLVCPTSLMAERFSYFPGLT</sequence>
<reference evidence="11 12" key="1">
    <citation type="journal article" date="2023" name="BMC Biol.">
        <title>The compact genome of the sponge Oopsacas minuta (Hexactinellida) is lacking key metazoan core genes.</title>
        <authorList>
            <person name="Santini S."/>
            <person name="Schenkelaars Q."/>
            <person name="Jourda C."/>
            <person name="Duchesne M."/>
            <person name="Belahbib H."/>
            <person name="Rocher C."/>
            <person name="Selva M."/>
            <person name="Riesgo A."/>
            <person name="Vervoort M."/>
            <person name="Leys S.P."/>
            <person name="Kodjabachian L."/>
            <person name="Le Bivic A."/>
            <person name="Borchiellini C."/>
            <person name="Claverie J.M."/>
            <person name="Renard E."/>
        </authorList>
    </citation>
    <scope>NUCLEOTIDE SEQUENCE [LARGE SCALE GENOMIC DNA]</scope>
    <source>
        <strain evidence="11">SPO-2</strain>
    </source>
</reference>
<dbReference type="GO" id="GO:0004021">
    <property type="term" value="F:L-alanine:2-oxoglutarate aminotransferase activity"/>
    <property type="evidence" value="ECO:0007669"/>
    <property type="project" value="UniProtKB-EC"/>
</dbReference>
<name>A0AAV7JJG2_9METZ</name>
<evidence type="ECO:0000256" key="2">
    <source>
        <dbReference type="ARBA" id="ARBA00011738"/>
    </source>
</evidence>
<dbReference type="Gene3D" id="3.90.1150.10">
    <property type="entry name" value="Aspartate Aminotransferase, domain 1"/>
    <property type="match status" value="1"/>
</dbReference>
<evidence type="ECO:0000313" key="11">
    <source>
        <dbReference type="EMBL" id="KAI6648978.1"/>
    </source>
</evidence>
<comment type="similarity">
    <text evidence="7">Belongs to the class-I pyridoxal-phosphate-dependent aminotransferase family. Alanine aminotransferase subfamily.</text>
</comment>
<evidence type="ECO:0000256" key="4">
    <source>
        <dbReference type="ARBA" id="ARBA00022679"/>
    </source>
</evidence>
<dbReference type="GO" id="GO:0030170">
    <property type="term" value="F:pyridoxal phosphate binding"/>
    <property type="evidence" value="ECO:0007669"/>
    <property type="project" value="InterPro"/>
</dbReference>